<organism evidence="2 3">
    <name type="scientific">Arthrobacter livingstonensis</name>
    <dbReference type="NCBI Taxonomy" id="670078"/>
    <lineage>
        <taxon>Bacteria</taxon>
        <taxon>Bacillati</taxon>
        <taxon>Actinomycetota</taxon>
        <taxon>Actinomycetes</taxon>
        <taxon>Micrococcales</taxon>
        <taxon>Micrococcaceae</taxon>
        <taxon>Arthrobacter</taxon>
    </lineage>
</organism>
<reference evidence="2 3" key="1">
    <citation type="submission" date="2018-05" db="EMBL/GenBank/DDBJ databases">
        <title>Genetic diversity of glacier-inhabiting Cryobacterium bacteria in China and description of Cryobacterium mengkeensis sp. nov. and Arthrobacter glacialis sp. nov.</title>
        <authorList>
            <person name="Liu Q."/>
            <person name="Xin Y.-H."/>
        </authorList>
    </citation>
    <scope>NUCLEOTIDE SEQUENCE [LARGE SCALE GENOMIC DNA]</scope>
    <source>
        <strain evidence="2 3">LI2</strain>
    </source>
</reference>
<protein>
    <submittedName>
        <fullName evidence="2">VOC family protein</fullName>
    </submittedName>
</protein>
<dbReference type="PANTHER" id="PTHR33990">
    <property type="entry name" value="PROTEIN YJDN-RELATED"/>
    <property type="match status" value="1"/>
</dbReference>
<gene>
    <name evidence="2" type="ORF">CVV68_11900</name>
</gene>
<dbReference type="InterPro" id="IPR029068">
    <property type="entry name" value="Glyas_Bleomycin-R_OHBP_Dase"/>
</dbReference>
<dbReference type="OrthoDB" id="9806473at2"/>
<dbReference type="PIRSF" id="PIRSF021700">
    <property type="entry name" value="3_dmu_93_MTrfase"/>
    <property type="match status" value="1"/>
</dbReference>
<dbReference type="SUPFAM" id="SSF54593">
    <property type="entry name" value="Glyoxalase/Bleomycin resistance protein/Dihydroxybiphenyl dioxygenase"/>
    <property type="match status" value="1"/>
</dbReference>
<dbReference type="Gene3D" id="3.30.720.110">
    <property type="match status" value="1"/>
</dbReference>
<dbReference type="RefSeq" id="WP_110501213.1">
    <property type="nucleotide sequence ID" value="NZ_QJVD01000011.1"/>
</dbReference>
<evidence type="ECO:0000313" key="2">
    <source>
        <dbReference type="EMBL" id="PYI67101.1"/>
    </source>
</evidence>
<sequence length="131" mass="14619">MTLKPFLMFTGQAEEAMNFYVSSFPDAEILALERHGGEEPEREGSVKTASFRIADQTLLCIDSPDVHAFGFTPSVSFFFDCPDEASLDTLFALLSDQGQVMMPPGEYPFAKKYAWLSDRFGVSWQLSVSAR</sequence>
<accession>A0A2V5L6E5</accession>
<dbReference type="InterPro" id="IPR028973">
    <property type="entry name" value="PhnB-like"/>
</dbReference>
<keyword evidence="3" id="KW-1185">Reference proteome</keyword>
<evidence type="ECO:0000313" key="3">
    <source>
        <dbReference type="Proteomes" id="UP000247832"/>
    </source>
</evidence>
<dbReference type="EMBL" id="QJVD01000011">
    <property type="protein sequence ID" value="PYI67101.1"/>
    <property type="molecule type" value="Genomic_DNA"/>
</dbReference>
<dbReference type="Proteomes" id="UP000247832">
    <property type="component" value="Unassembled WGS sequence"/>
</dbReference>
<dbReference type="Pfam" id="PF06983">
    <property type="entry name" value="3-dmu-9_3-mt"/>
    <property type="match status" value="1"/>
</dbReference>
<name>A0A2V5L6E5_9MICC</name>
<feature type="domain" description="PhnB-like" evidence="1">
    <location>
        <begin position="4"/>
        <end position="126"/>
    </location>
</feature>
<proteinExistence type="predicted"/>
<dbReference type="AlphaFoldDB" id="A0A2V5L6E5"/>
<comment type="caution">
    <text evidence="2">The sequence shown here is derived from an EMBL/GenBank/DDBJ whole genome shotgun (WGS) entry which is preliminary data.</text>
</comment>
<evidence type="ECO:0000259" key="1">
    <source>
        <dbReference type="Pfam" id="PF06983"/>
    </source>
</evidence>
<dbReference type="CDD" id="cd06588">
    <property type="entry name" value="PhnB_like"/>
    <property type="match status" value="1"/>
</dbReference>
<dbReference type="InterPro" id="IPR009725">
    <property type="entry name" value="3_dmu_93_MTrfase"/>
</dbReference>
<dbReference type="Gene3D" id="3.30.720.100">
    <property type="match status" value="1"/>
</dbReference>
<dbReference type="PANTHER" id="PTHR33990:SF4">
    <property type="entry name" value="PHNB-LIKE DOMAIN-CONTAINING PROTEIN"/>
    <property type="match status" value="1"/>
</dbReference>